<dbReference type="Pfam" id="PF11948">
    <property type="entry name" value="DUF3465"/>
    <property type="match status" value="1"/>
</dbReference>
<comment type="caution">
    <text evidence="3">The sequence shown here is derived from an EMBL/GenBank/DDBJ whole genome shotgun (WGS) entry which is preliminary data.</text>
</comment>
<dbReference type="Proteomes" id="UP000280405">
    <property type="component" value="Unassembled WGS sequence"/>
</dbReference>
<organism evidence="3 4">
    <name type="scientific">Acinetobacter rongchengensis</name>
    <dbReference type="NCBI Taxonomy" id="2419601"/>
    <lineage>
        <taxon>Bacteria</taxon>
        <taxon>Pseudomonadati</taxon>
        <taxon>Pseudomonadota</taxon>
        <taxon>Gammaproteobacteria</taxon>
        <taxon>Moraxellales</taxon>
        <taxon>Moraxellaceae</taxon>
        <taxon>Acinetobacter</taxon>
    </lineage>
</organism>
<evidence type="ECO:0000313" key="4">
    <source>
        <dbReference type="Proteomes" id="UP000280405"/>
    </source>
</evidence>
<dbReference type="OrthoDB" id="195616at2"/>
<feature type="transmembrane region" description="Helical" evidence="2">
    <location>
        <begin position="6"/>
        <end position="23"/>
    </location>
</feature>
<feature type="region of interest" description="Disordered" evidence="1">
    <location>
        <begin position="33"/>
        <end position="66"/>
    </location>
</feature>
<protein>
    <submittedName>
        <fullName evidence="3">DUF3465 domain-containing protein</fullName>
    </submittedName>
</protein>
<gene>
    <name evidence="3" type="ORF">D7V20_02640</name>
</gene>
<sequence length="182" mass="20452">MANKTQLGIGAAIAVLVAAYFGIDLNQQKNESVQQSKTEYSNQQSNHTTQNPNSSVTSNDQNNQYANSQNQHGLEVIAKSYQRKLSNVQVQSVGRVKAILRDDNEGSRHQKFILTLENGLTVLVAHNIDLAPRVANLQKGDNVEFFGEYEYSAQGGVIHWTHRDPQHRHENGWLKHEGKTYQ</sequence>
<keyword evidence="4" id="KW-1185">Reference proteome</keyword>
<keyword evidence="2" id="KW-0812">Transmembrane</keyword>
<name>A0A3A8F0X9_9GAMM</name>
<reference evidence="3 4" key="1">
    <citation type="submission" date="2018-09" db="EMBL/GenBank/DDBJ databases">
        <title>The draft genome of Acinetobacter spp. strains.</title>
        <authorList>
            <person name="Qin J."/>
            <person name="Feng Y."/>
            <person name="Zong Z."/>
        </authorList>
    </citation>
    <scope>NUCLEOTIDE SEQUENCE [LARGE SCALE GENOMIC DNA]</scope>
    <source>
        <strain evidence="3 4">WCHAc060115</strain>
    </source>
</reference>
<dbReference type="AlphaFoldDB" id="A0A3A8F0X9"/>
<keyword evidence="2" id="KW-1133">Transmembrane helix</keyword>
<dbReference type="EMBL" id="RAXT01000003">
    <property type="protein sequence ID" value="RKG39989.1"/>
    <property type="molecule type" value="Genomic_DNA"/>
</dbReference>
<proteinExistence type="predicted"/>
<dbReference type="RefSeq" id="WP_120382792.1">
    <property type="nucleotide sequence ID" value="NZ_RAXT01000003.1"/>
</dbReference>
<evidence type="ECO:0000256" key="1">
    <source>
        <dbReference type="SAM" id="MobiDB-lite"/>
    </source>
</evidence>
<keyword evidence="2" id="KW-0472">Membrane</keyword>
<evidence type="ECO:0000313" key="3">
    <source>
        <dbReference type="EMBL" id="RKG39989.1"/>
    </source>
</evidence>
<dbReference type="InterPro" id="IPR021856">
    <property type="entry name" value="DUF3465"/>
</dbReference>
<evidence type="ECO:0000256" key="2">
    <source>
        <dbReference type="SAM" id="Phobius"/>
    </source>
</evidence>
<accession>A0A3A8F0X9</accession>